<dbReference type="InterPro" id="IPR011782">
    <property type="entry name" value="Pept_S1C_Do"/>
</dbReference>
<dbReference type="PRINTS" id="PR00834">
    <property type="entry name" value="PROTEASES2C"/>
</dbReference>
<feature type="domain" description="PDZ" evidence="10">
    <location>
        <begin position="279"/>
        <end position="359"/>
    </location>
</feature>
<keyword evidence="4" id="KW-0677">Repeat</keyword>
<evidence type="ECO:0000256" key="9">
    <source>
        <dbReference type="SAM" id="SignalP"/>
    </source>
</evidence>
<comment type="similarity">
    <text evidence="1">Belongs to the peptidase S1C family.</text>
</comment>
<evidence type="ECO:0000256" key="4">
    <source>
        <dbReference type="ARBA" id="ARBA00022737"/>
    </source>
</evidence>
<sequence>MTGTLKRRISRLLLSGLVATALSLGATTSFAQDDQAPDEVWVEESSHQGIDPNAPLRFSSLSKLAEKLSPSVVNIIVSYGQSDEIERLLGKGEWSGGPTSMAQGTGFIIHPDGYILTNNHVVESASAIKIKLLDKTEYAARVVGMDPDTDVALLKIDTERKLPAIALGDSDRVKVGEHVLAIGNPLGLSHTVTTGIVSALGRRDLGIDNDAYAEFIQTDASINPGNSGGPLIGLSGEVIGMNTAINRNGQGIGFAIPINMVKKLLPHLANHGYVVRSWLGIRVQELDKKLAATFGLDKPTGALVTEVVNNSPAAKGGVKAGDVILEFDGAPLKSSDKLPWLASTAGAGKTVDVKLLRGKKQMKLDIKLEKLPDQDHPNIPSFDASNASAPKSAEFGVSVKALTDSLARQLGASSTDGVVVTNVGSQSAAHGAGLRQRDVITEVGEDKVTDSKEFDKAIKAFERGDVVRLKVVRGGRVVYIAVTR</sequence>
<dbReference type="Pfam" id="PF13180">
    <property type="entry name" value="PDZ_2"/>
    <property type="match status" value="2"/>
</dbReference>
<dbReference type="Gene3D" id="2.40.10.120">
    <property type="match status" value="1"/>
</dbReference>
<dbReference type="PANTHER" id="PTHR22939">
    <property type="entry name" value="SERINE PROTEASE FAMILY S1C HTRA-RELATED"/>
    <property type="match status" value="1"/>
</dbReference>
<dbReference type="InterPro" id="IPR009003">
    <property type="entry name" value="Peptidase_S1_PA"/>
</dbReference>
<keyword evidence="2" id="KW-0645">Protease</keyword>
<dbReference type="NCBIfam" id="TIGR02037">
    <property type="entry name" value="degP_htrA_DO"/>
    <property type="match status" value="1"/>
</dbReference>
<gene>
    <name evidence="11" type="ORF">FIV42_25615</name>
</gene>
<feature type="binding site" evidence="8">
    <location>
        <begin position="225"/>
        <end position="227"/>
    </location>
    <ligand>
        <name>substrate</name>
    </ligand>
</feature>
<feature type="binding site" evidence="8">
    <location>
        <position position="120"/>
    </location>
    <ligand>
        <name>substrate</name>
    </ligand>
</feature>
<evidence type="ECO:0000256" key="7">
    <source>
        <dbReference type="PIRSR" id="PIRSR611782-1"/>
    </source>
</evidence>
<dbReference type="SMART" id="SM00228">
    <property type="entry name" value="PDZ"/>
    <property type="match status" value="2"/>
</dbReference>
<keyword evidence="5" id="KW-0378">Hydrolase</keyword>
<feature type="active site" description="Charge relay system" evidence="7">
    <location>
        <position position="120"/>
    </location>
</feature>
<dbReference type="AlphaFoldDB" id="A0A4Y6Q1X1"/>
<evidence type="ECO:0000256" key="5">
    <source>
        <dbReference type="ARBA" id="ARBA00022801"/>
    </source>
</evidence>
<keyword evidence="12" id="KW-1185">Reference proteome</keyword>
<feature type="chain" id="PRO_5038967958" evidence="9">
    <location>
        <begin position="32"/>
        <end position="484"/>
    </location>
</feature>
<dbReference type="PROSITE" id="PS50106">
    <property type="entry name" value="PDZ"/>
    <property type="match status" value="1"/>
</dbReference>
<dbReference type="CDD" id="cd10839">
    <property type="entry name" value="cpPDZ1_DegP-like"/>
    <property type="match status" value="1"/>
</dbReference>
<proteinExistence type="inferred from homology"/>
<accession>A0A5B8YFY1</accession>
<dbReference type="Gene3D" id="2.30.42.10">
    <property type="match status" value="2"/>
</dbReference>
<feature type="active site" description="Charge relay system" evidence="7">
    <location>
        <position position="150"/>
    </location>
</feature>
<reference evidence="11 12" key="1">
    <citation type="submission" date="2019-06" db="EMBL/GenBank/DDBJ databases">
        <title>Persicimonas caeni gen. nov., sp. nov., a predatory bacterium isolated from solar saltern.</title>
        <authorList>
            <person name="Wang S."/>
        </authorList>
    </citation>
    <scope>NUCLEOTIDE SEQUENCE [LARGE SCALE GENOMIC DNA]</scope>
    <source>
        <strain evidence="11 12">YN101</strain>
    </source>
</reference>
<dbReference type="GO" id="GO:0006508">
    <property type="term" value="P:proteolysis"/>
    <property type="evidence" value="ECO:0007669"/>
    <property type="project" value="UniProtKB-KW"/>
</dbReference>
<dbReference type="PANTHER" id="PTHR22939:SF129">
    <property type="entry name" value="SERINE PROTEASE HTRA2, MITOCHONDRIAL"/>
    <property type="match status" value="1"/>
</dbReference>
<name>A0A4Y6Q1X1_PERCE</name>
<accession>A0A4Y6Q1X1</accession>
<dbReference type="Proteomes" id="UP000315995">
    <property type="component" value="Chromosome"/>
</dbReference>
<dbReference type="InterPro" id="IPR001478">
    <property type="entry name" value="PDZ"/>
</dbReference>
<feature type="binding site" evidence="8">
    <location>
        <position position="150"/>
    </location>
    <ligand>
        <name>substrate</name>
    </ligand>
</feature>
<dbReference type="SUPFAM" id="SSF50156">
    <property type="entry name" value="PDZ domain-like"/>
    <property type="match status" value="2"/>
</dbReference>
<dbReference type="SUPFAM" id="SSF50494">
    <property type="entry name" value="Trypsin-like serine proteases"/>
    <property type="match status" value="1"/>
</dbReference>
<protein>
    <submittedName>
        <fullName evidence="11">Do family serine endopeptidase</fullName>
    </submittedName>
</protein>
<evidence type="ECO:0000259" key="10">
    <source>
        <dbReference type="PROSITE" id="PS50106"/>
    </source>
</evidence>
<feature type="active site" description="Charge relay system" evidence="7">
    <location>
        <position position="227"/>
    </location>
</feature>
<evidence type="ECO:0000313" key="11">
    <source>
        <dbReference type="EMBL" id="QDG53995.1"/>
    </source>
</evidence>
<evidence type="ECO:0000256" key="2">
    <source>
        <dbReference type="ARBA" id="ARBA00022670"/>
    </source>
</evidence>
<dbReference type="GO" id="GO:0004252">
    <property type="term" value="F:serine-type endopeptidase activity"/>
    <property type="evidence" value="ECO:0007669"/>
    <property type="project" value="InterPro"/>
</dbReference>
<keyword evidence="3 9" id="KW-0732">Signal</keyword>
<organism evidence="11 12">
    <name type="scientific">Persicimonas caeni</name>
    <dbReference type="NCBI Taxonomy" id="2292766"/>
    <lineage>
        <taxon>Bacteria</taxon>
        <taxon>Deltaproteobacteria</taxon>
        <taxon>Bradymonadales</taxon>
        <taxon>Bradymonadaceae</taxon>
        <taxon>Persicimonas</taxon>
    </lineage>
</organism>
<keyword evidence="6" id="KW-0720">Serine protease</keyword>
<feature type="signal peptide" evidence="9">
    <location>
        <begin position="1"/>
        <end position="31"/>
    </location>
</feature>
<dbReference type="Pfam" id="PF13365">
    <property type="entry name" value="Trypsin_2"/>
    <property type="match status" value="1"/>
</dbReference>
<dbReference type="InterPro" id="IPR036034">
    <property type="entry name" value="PDZ_sf"/>
</dbReference>
<evidence type="ECO:0000256" key="6">
    <source>
        <dbReference type="ARBA" id="ARBA00022825"/>
    </source>
</evidence>
<evidence type="ECO:0000256" key="8">
    <source>
        <dbReference type="PIRSR" id="PIRSR611782-2"/>
    </source>
</evidence>
<evidence type="ECO:0000313" key="12">
    <source>
        <dbReference type="Proteomes" id="UP000315995"/>
    </source>
</evidence>
<evidence type="ECO:0000256" key="1">
    <source>
        <dbReference type="ARBA" id="ARBA00010541"/>
    </source>
</evidence>
<dbReference type="InterPro" id="IPR001940">
    <property type="entry name" value="Peptidase_S1C"/>
</dbReference>
<dbReference type="EMBL" id="CP041186">
    <property type="protein sequence ID" value="QDG53995.1"/>
    <property type="molecule type" value="Genomic_DNA"/>
</dbReference>
<dbReference type="RefSeq" id="WP_141200445.1">
    <property type="nucleotide sequence ID" value="NZ_CP041186.1"/>
</dbReference>
<dbReference type="OrthoDB" id="9758917at2"/>
<evidence type="ECO:0000256" key="3">
    <source>
        <dbReference type="ARBA" id="ARBA00022729"/>
    </source>
</evidence>